<evidence type="ECO:0000256" key="1">
    <source>
        <dbReference type="ARBA" id="ARBA00004123"/>
    </source>
</evidence>
<evidence type="ECO:0000259" key="6">
    <source>
        <dbReference type="PROSITE" id="PS50172"/>
    </source>
</evidence>
<evidence type="ECO:0000256" key="4">
    <source>
        <dbReference type="ARBA" id="ARBA00023858"/>
    </source>
</evidence>
<dbReference type="Pfam" id="PF16770">
    <property type="entry name" value="RTT107_BRCT_5"/>
    <property type="match status" value="1"/>
</dbReference>
<dbReference type="Gene3D" id="3.40.50.10190">
    <property type="entry name" value="BRCT domain"/>
    <property type="match status" value="2"/>
</dbReference>
<evidence type="ECO:0000313" key="8">
    <source>
        <dbReference type="RefSeq" id="XP_006813087.1"/>
    </source>
</evidence>
<dbReference type="RefSeq" id="XP_006813087.1">
    <property type="nucleotide sequence ID" value="XM_006813024.1"/>
</dbReference>
<keyword evidence="2" id="KW-0227">DNA damage</keyword>
<dbReference type="GeneID" id="102801772"/>
<proteinExistence type="predicted"/>
<dbReference type="PANTHER" id="PTHR23196">
    <property type="entry name" value="PAX TRANSCRIPTION ACTIVATION DOMAIN INTERACTING PROTEIN"/>
    <property type="match status" value="1"/>
</dbReference>
<evidence type="ECO:0000256" key="5">
    <source>
        <dbReference type="ARBA" id="ARBA00030146"/>
    </source>
</evidence>
<evidence type="ECO:0000256" key="2">
    <source>
        <dbReference type="ARBA" id="ARBA00022763"/>
    </source>
</evidence>
<reference evidence="8" key="1">
    <citation type="submission" date="2025-08" db="UniProtKB">
        <authorList>
            <consortium name="RefSeq"/>
        </authorList>
    </citation>
    <scope>IDENTIFICATION</scope>
    <source>
        <tissue evidence="8">Testes</tissue>
    </source>
</reference>
<name>A0ABM0LZ96_SACKO</name>
<evidence type="ECO:0000313" key="7">
    <source>
        <dbReference type="Proteomes" id="UP000694865"/>
    </source>
</evidence>
<gene>
    <name evidence="8" type="primary">LOC102801772</name>
</gene>
<organism evidence="7 8">
    <name type="scientific">Saccoglossus kowalevskii</name>
    <name type="common">Acorn worm</name>
    <dbReference type="NCBI Taxonomy" id="10224"/>
    <lineage>
        <taxon>Eukaryota</taxon>
        <taxon>Metazoa</taxon>
        <taxon>Hemichordata</taxon>
        <taxon>Enteropneusta</taxon>
        <taxon>Harrimaniidae</taxon>
        <taxon>Saccoglossus</taxon>
    </lineage>
</organism>
<comment type="subcellular location">
    <subcellularLocation>
        <location evidence="1">Nucleus</location>
    </subcellularLocation>
</comment>
<feature type="non-terminal residue" evidence="8">
    <location>
        <position position="1"/>
    </location>
</feature>
<feature type="domain" description="BRCT" evidence="6">
    <location>
        <begin position="1"/>
        <end position="63"/>
    </location>
</feature>
<dbReference type="PROSITE" id="PS50172">
    <property type="entry name" value="BRCT"/>
    <property type="match status" value="1"/>
</dbReference>
<dbReference type="InterPro" id="IPR051579">
    <property type="entry name" value="DDR_Transcriptional_Reg"/>
</dbReference>
<dbReference type="PANTHER" id="PTHR23196:SF1">
    <property type="entry name" value="PAX-INTERACTING PROTEIN 1"/>
    <property type="match status" value="1"/>
</dbReference>
<dbReference type="Proteomes" id="UP000694865">
    <property type="component" value="Unplaced"/>
</dbReference>
<dbReference type="CDD" id="cd17744">
    <property type="entry name" value="BRCT_MDC1_rpt1"/>
    <property type="match status" value="1"/>
</dbReference>
<evidence type="ECO:0000256" key="3">
    <source>
        <dbReference type="ARBA" id="ARBA00023242"/>
    </source>
</evidence>
<dbReference type="InterPro" id="IPR001357">
    <property type="entry name" value="BRCT_dom"/>
</dbReference>
<keyword evidence="3" id="KW-0539">Nucleus</keyword>
<protein>
    <recommendedName>
        <fullName evidence="4">PAX-interacting protein 1</fullName>
    </recommendedName>
    <alternativeName>
        <fullName evidence="5">PAX transactivation activation domain-interacting protein</fullName>
    </alternativeName>
</protein>
<accession>A0ABM0LZ96</accession>
<sequence>TVVSLGGELVDSVYECTHLVTDKVRRTVKFLCGLSRGILIVNSQWLESSRQAHRFLDATSYIVKDNSAEQQYGFQLSESREKALNGGVLQGYKIHVTSKVAPGPQQMKDIIKCAAGEVDYLQMKVVVELEKENHQSLQQAVSLNEEKDEFCCQS</sequence>
<dbReference type="InterPro" id="IPR036420">
    <property type="entry name" value="BRCT_dom_sf"/>
</dbReference>
<keyword evidence="7" id="KW-1185">Reference proteome</keyword>
<dbReference type="SUPFAM" id="SSF52113">
    <property type="entry name" value="BRCT domain"/>
    <property type="match status" value="1"/>
</dbReference>